<evidence type="ECO:0000256" key="8">
    <source>
        <dbReference type="ARBA" id="ARBA00022787"/>
    </source>
</evidence>
<evidence type="ECO:0000256" key="4">
    <source>
        <dbReference type="ARBA" id="ARBA00010459"/>
    </source>
</evidence>
<comment type="subunit">
    <text evidence="14">Homotrimer; The trimer binds only one molecule of glutathione.</text>
</comment>
<evidence type="ECO:0000256" key="14">
    <source>
        <dbReference type="ARBA" id="ARBA00038540"/>
    </source>
</evidence>
<keyword evidence="8" id="KW-1000">Mitochondrion outer membrane</keyword>
<comment type="caution">
    <text evidence="18">The sequence shown here is derived from an EMBL/GenBank/DDBJ whole genome shotgun (WGS) entry which is preliminary data.</text>
</comment>
<evidence type="ECO:0000256" key="13">
    <source>
        <dbReference type="ARBA" id="ARBA00023136"/>
    </source>
</evidence>
<comment type="subcellular location">
    <subcellularLocation>
        <location evidence="3">Endoplasmic reticulum membrane</location>
        <topology evidence="3">Multi-pass membrane protein</topology>
    </subcellularLocation>
    <subcellularLocation>
        <location evidence="2">Mitochondrion outer membrane</location>
    </subcellularLocation>
</comment>
<keyword evidence="7 17" id="KW-0812">Transmembrane</keyword>
<dbReference type="OrthoDB" id="193139at2759"/>
<dbReference type="GO" id="GO:0005741">
    <property type="term" value="C:mitochondrial outer membrane"/>
    <property type="evidence" value="ECO:0007669"/>
    <property type="project" value="UniProtKB-SubCell"/>
</dbReference>
<sequence length="148" mass="17253">MIPDYIREQNFRVFAWWSVVLVLKIFGSVALVGFWRHYKKIFLSPEDAKFIKGSKVVYDDPDVERCRRAHLNDLENILPWVISTAFWLTTSPDPSTAAFLIKTFAISRFVHTFVYAVVVVRQPARFLAFMVGLIITIYQCLATVYYYS</sequence>
<dbReference type="PANTHER" id="PTHR10689:SF6">
    <property type="entry name" value="MICROSOMAL GLUTATHIONE S-TRANSFERASE 1"/>
    <property type="match status" value="1"/>
</dbReference>
<comment type="function">
    <text evidence="1">Conjugation of reduced glutathione to a wide number of exogenous and endogenous hydrophobic electrophiles.</text>
</comment>
<feature type="transmembrane region" description="Helical" evidence="17">
    <location>
        <begin position="126"/>
        <end position="147"/>
    </location>
</feature>
<evidence type="ECO:0000256" key="2">
    <source>
        <dbReference type="ARBA" id="ARBA00004294"/>
    </source>
</evidence>
<dbReference type="PANTHER" id="PTHR10689">
    <property type="entry name" value="MICROSOMAL GLUTATHIONE S-TRANSFERASE 1"/>
    <property type="match status" value="1"/>
</dbReference>
<comment type="similarity">
    <text evidence="4">Belongs to the MAPEG family.</text>
</comment>
<evidence type="ECO:0000256" key="12">
    <source>
        <dbReference type="ARBA" id="ARBA00023128"/>
    </source>
</evidence>
<evidence type="ECO:0000256" key="9">
    <source>
        <dbReference type="ARBA" id="ARBA00022824"/>
    </source>
</evidence>
<evidence type="ECO:0000256" key="5">
    <source>
        <dbReference type="ARBA" id="ARBA00012452"/>
    </source>
</evidence>
<evidence type="ECO:0000256" key="6">
    <source>
        <dbReference type="ARBA" id="ARBA00022679"/>
    </source>
</evidence>
<evidence type="ECO:0000256" key="3">
    <source>
        <dbReference type="ARBA" id="ARBA00004477"/>
    </source>
</evidence>
<keyword evidence="12" id="KW-0496">Mitochondrion</keyword>
<organism evidence="18 19">
    <name type="scientific">Cotesia congregata</name>
    <name type="common">Parasitoid wasp</name>
    <name type="synonym">Apanteles congregatus</name>
    <dbReference type="NCBI Taxonomy" id="51543"/>
    <lineage>
        <taxon>Eukaryota</taxon>
        <taxon>Metazoa</taxon>
        <taxon>Ecdysozoa</taxon>
        <taxon>Arthropoda</taxon>
        <taxon>Hexapoda</taxon>
        <taxon>Insecta</taxon>
        <taxon>Pterygota</taxon>
        <taxon>Neoptera</taxon>
        <taxon>Endopterygota</taxon>
        <taxon>Hymenoptera</taxon>
        <taxon>Apocrita</taxon>
        <taxon>Ichneumonoidea</taxon>
        <taxon>Braconidae</taxon>
        <taxon>Microgastrinae</taxon>
        <taxon>Cotesia</taxon>
    </lineage>
</organism>
<evidence type="ECO:0000256" key="7">
    <source>
        <dbReference type="ARBA" id="ARBA00022692"/>
    </source>
</evidence>
<dbReference type="Pfam" id="PF01124">
    <property type="entry name" value="MAPEG"/>
    <property type="match status" value="1"/>
</dbReference>
<evidence type="ECO:0000256" key="10">
    <source>
        <dbReference type="ARBA" id="ARBA00022989"/>
    </source>
</evidence>
<reference evidence="18" key="1">
    <citation type="submission" date="2021-04" db="EMBL/GenBank/DDBJ databases">
        <authorList>
            <person name="Chebbi M.A.C M."/>
        </authorList>
    </citation>
    <scope>NUCLEOTIDE SEQUENCE</scope>
</reference>
<proteinExistence type="inferred from homology"/>
<gene>
    <name evidence="18" type="ORF">HICCMSTLAB_LOCUS7258</name>
</gene>
<evidence type="ECO:0000256" key="15">
    <source>
        <dbReference type="ARBA" id="ARBA00039397"/>
    </source>
</evidence>
<evidence type="ECO:0000256" key="1">
    <source>
        <dbReference type="ARBA" id="ARBA00003701"/>
    </source>
</evidence>
<dbReference type="AlphaFoldDB" id="A0A8J2MLL3"/>
<dbReference type="EMBL" id="CAJNRD030001120">
    <property type="protein sequence ID" value="CAG5093932.1"/>
    <property type="molecule type" value="Genomic_DNA"/>
</dbReference>
<evidence type="ECO:0000313" key="18">
    <source>
        <dbReference type="EMBL" id="CAG5093932.1"/>
    </source>
</evidence>
<dbReference type="InterPro" id="IPR023352">
    <property type="entry name" value="MAPEG-like_dom_sf"/>
</dbReference>
<dbReference type="FunFam" id="1.20.120.550:FF:000002">
    <property type="entry name" value="Microsomal glutathione S-transferase 1"/>
    <property type="match status" value="1"/>
</dbReference>
<dbReference type="InterPro" id="IPR001129">
    <property type="entry name" value="Membr-assoc_MAPEG"/>
</dbReference>
<keyword evidence="11" id="KW-0007">Acetylation</keyword>
<keyword evidence="19" id="KW-1185">Reference proteome</keyword>
<name>A0A8J2MLL3_COTCN</name>
<feature type="transmembrane region" description="Helical" evidence="17">
    <location>
        <begin position="99"/>
        <end position="120"/>
    </location>
</feature>
<accession>A0A8J2MLL3</accession>
<evidence type="ECO:0000256" key="16">
    <source>
        <dbReference type="ARBA" id="ARBA00049385"/>
    </source>
</evidence>
<keyword evidence="9" id="KW-0256">Endoplasmic reticulum</keyword>
<comment type="catalytic activity">
    <reaction evidence="16">
        <text>RX + glutathione = an S-substituted glutathione + a halide anion + H(+)</text>
        <dbReference type="Rhea" id="RHEA:16437"/>
        <dbReference type="ChEBI" id="CHEBI:15378"/>
        <dbReference type="ChEBI" id="CHEBI:16042"/>
        <dbReference type="ChEBI" id="CHEBI:17792"/>
        <dbReference type="ChEBI" id="CHEBI:57925"/>
        <dbReference type="ChEBI" id="CHEBI:90779"/>
        <dbReference type="EC" id="2.5.1.18"/>
    </reaction>
    <physiologicalReaction direction="left-to-right" evidence="16">
        <dbReference type="Rhea" id="RHEA:16438"/>
    </physiologicalReaction>
</comment>
<evidence type="ECO:0000256" key="11">
    <source>
        <dbReference type="ARBA" id="ARBA00022990"/>
    </source>
</evidence>
<dbReference type="Gene3D" id="1.20.120.550">
    <property type="entry name" value="Membrane associated eicosanoid/glutathione metabolism-like domain"/>
    <property type="match status" value="1"/>
</dbReference>
<protein>
    <recommendedName>
        <fullName evidence="15">Microsomal glutathione S-transferase 1</fullName>
        <ecNumber evidence="5">2.5.1.18</ecNumber>
    </recommendedName>
</protein>
<dbReference type="GO" id="GO:0004364">
    <property type="term" value="F:glutathione transferase activity"/>
    <property type="evidence" value="ECO:0007669"/>
    <property type="project" value="UniProtKB-EC"/>
</dbReference>
<dbReference type="SUPFAM" id="SSF161084">
    <property type="entry name" value="MAPEG domain-like"/>
    <property type="match status" value="1"/>
</dbReference>
<dbReference type="GO" id="GO:0005789">
    <property type="term" value="C:endoplasmic reticulum membrane"/>
    <property type="evidence" value="ECO:0007669"/>
    <property type="project" value="UniProtKB-SubCell"/>
</dbReference>
<keyword evidence="13 17" id="KW-0472">Membrane</keyword>
<dbReference type="EC" id="2.5.1.18" evidence="5"/>
<keyword evidence="10 17" id="KW-1133">Transmembrane helix</keyword>
<feature type="transmembrane region" description="Helical" evidence="17">
    <location>
        <begin position="14"/>
        <end position="35"/>
    </location>
</feature>
<evidence type="ECO:0000256" key="17">
    <source>
        <dbReference type="SAM" id="Phobius"/>
    </source>
</evidence>
<dbReference type="InterPro" id="IPR040162">
    <property type="entry name" value="MGST1-like"/>
</dbReference>
<keyword evidence="6" id="KW-0808">Transferase</keyword>
<evidence type="ECO:0000313" key="19">
    <source>
        <dbReference type="Proteomes" id="UP000786811"/>
    </source>
</evidence>
<dbReference type="Proteomes" id="UP000786811">
    <property type="component" value="Unassembled WGS sequence"/>
</dbReference>